<protein>
    <submittedName>
        <fullName evidence="2">Uncharacterized protein</fullName>
    </submittedName>
</protein>
<feature type="signal peptide" evidence="1">
    <location>
        <begin position="1"/>
        <end position="32"/>
    </location>
</feature>
<keyword evidence="3" id="KW-1185">Reference proteome</keyword>
<feature type="chain" id="PRO_5043387081" evidence="1">
    <location>
        <begin position="33"/>
        <end position="345"/>
    </location>
</feature>
<proteinExistence type="predicted"/>
<reference evidence="2 3" key="1">
    <citation type="submission" date="2023-07" db="EMBL/GenBank/DDBJ databases">
        <title>Comparative genomics of wheat-associated soil bacteria to identify genetic determinants of phenazine resistance.</title>
        <authorList>
            <person name="Mouncey N."/>
        </authorList>
    </citation>
    <scope>NUCLEOTIDE SEQUENCE [LARGE SCALE GENOMIC DNA]</scope>
    <source>
        <strain evidence="2 3">W4I9-1</strain>
    </source>
</reference>
<dbReference type="PROSITE" id="PS51257">
    <property type="entry name" value="PROKAR_LIPOPROTEIN"/>
    <property type="match status" value="1"/>
</dbReference>
<evidence type="ECO:0000256" key="1">
    <source>
        <dbReference type="SAM" id="SignalP"/>
    </source>
</evidence>
<dbReference type="RefSeq" id="WP_307294699.1">
    <property type="nucleotide sequence ID" value="NZ_JAUSXV010000001.1"/>
</dbReference>
<evidence type="ECO:0000313" key="3">
    <source>
        <dbReference type="Proteomes" id="UP001244427"/>
    </source>
</evidence>
<keyword evidence="1" id="KW-0732">Signal</keyword>
<dbReference type="AlphaFoldDB" id="A0AAW8EWR0"/>
<evidence type="ECO:0000313" key="2">
    <source>
        <dbReference type="EMBL" id="MDQ0647069.1"/>
    </source>
</evidence>
<gene>
    <name evidence="2" type="ORF">QFZ53_001265</name>
</gene>
<comment type="caution">
    <text evidence="2">The sequence shown here is derived from an EMBL/GenBank/DDBJ whole genome shotgun (WGS) entry which is preliminary data.</text>
</comment>
<dbReference type="Proteomes" id="UP001244427">
    <property type="component" value="Unassembled WGS sequence"/>
</dbReference>
<dbReference type="EMBL" id="JAUSXV010000001">
    <property type="protein sequence ID" value="MDQ0647069.1"/>
    <property type="molecule type" value="Genomic_DNA"/>
</dbReference>
<name>A0AAW8EWR0_9MICO</name>
<accession>A0AAW8EWR0</accession>
<sequence length="345" mass="36134">MRTRRIVRAAHRRQSRALAVLAVLSLPLSLGACSSPLDVAEAERAADATCEILEPLSGVASADCGVDDGGFDAGISRETNVELEREVTAEQAHRVITTWLSSKDGGFDEYGVSGSRATSLHVTLATVTDVSFSVAPGSSPTGVAFVQEWLSRAGQGMPISASVGDGRTIRVAEEGLSPAEHAALLDEFSMQTRTDLLTLAIGSESTIESPVPPSLGAILRGFDPAYLGFTENDPDHELEFRIDVFAGGPPRLWLRIPTAVAPALPSDLALADAPGWAAIRTVLETAEPGGDVYAVTITARPGQVLGRFSTSGCEPPLSGPASQFGDELQTQWASIHGVTSAETCQ</sequence>
<organism evidence="2 3">
    <name type="scientific">Microbacterium natoriense</name>
    <dbReference type="NCBI Taxonomy" id="284570"/>
    <lineage>
        <taxon>Bacteria</taxon>
        <taxon>Bacillati</taxon>
        <taxon>Actinomycetota</taxon>
        <taxon>Actinomycetes</taxon>
        <taxon>Micrococcales</taxon>
        <taxon>Microbacteriaceae</taxon>
        <taxon>Microbacterium</taxon>
    </lineage>
</organism>